<dbReference type="GO" id="GO:0046872">
    <property type="term" value="F:metal ion binding"/>
    <property type="evidence" value="ECO:0007669"/>
    <property type="project" value="UniProtKB-KW"/>
</dbReference>
<evidence type="ECO:0000256" key="3">
    <source>
        <dbReference type="ARBA" id="ARBA00022723"/>
    </source>
</evidence>
<dbReference type="PANTHER" id="PTHR22726">
    <property type="entry name" value="METALLOENDOPEPTIDASE OMA1"/>
    <property type="match status" value="1"/>
</dbReference>
<evidence type="ECO:0000259" key="8">
    <source>
        <dbReference type="Pfam" id="PF01435"/>
    </source>
</evidence>
<evidence type="ECO:0000256" key="4">
    <source>
        <dbReference type="ARBA" id="ARBA00022801"/>
    </source>
</evidence>
<proteinExistence type="predicted"/>
<keyword evidence="10" id="KW-1185">Reference proteome</keyword>
<evidence type="ECO:0000256" key="6">
    <source>
        <dbReference type="ARBA" id="ARBA00023049"/>
    </source>
</evidence>
<evidence type="ECO:0000256" key="1">
    <source>
        <dbReference type="ARBA" id="ARBA00001947"/>
    </source>
</evidence>
<feature type="domain" description="Peptidase M48" evidence="8">
    <location>
        <begin position="252"/>
        <end position="506"/>
    </location>
</feature>
<keyword evidence="5" id="KW-0862">Zinc</keyword>
<keyword evidence="2" id="KW-0645">Protease</keyword>
<reference evidence="9" key="1">
    <citation type="journal article" date="2021" name="New Phytol.">
        <title>Evolutionary innovations through gain and loss of genes in the ectomycorrhizal Boletales.</title>
        <authorList>
            <person name="Wu G."/>
            <person name="Miyauchi S."/>
            <person name="Morin E."/>
            <person name="Kuo A."/>
            <person name="Drula E."/>
            <person name="Varga T."/>
            <person name="Kohler A."/>
            <person name="Feng B."/>
            <person name="Cao Y."/>
            <person name="Lipzen A."/>
            <person name="Daum C."/>
            <person name="Hundley H."/>
            <person name="Pangilinan J."/>
            <person name="Johnson J."/>
            <person name="Barry K."/>
            <person name="LaButti K."/>
            <person name="Ng V."/>
            <person name="Ahrendt S."/>
            <person name="Min B."/>
            <person name="Choi I.G."/>
            <person name="Park H."/>
            <person name="Plett J.M."/>
            <person name="Magnuson J."/>
            <person name="Spatafora J.W."/>
            <person name="Nagy L.G."/>
            <person name="Henrissat B."/>
            <person name="Grigoriev I.V."/>
            <person name="Yang Z.L."/>
            <person name="Xu J."/>
            <person name="Martin F.M."/>
        </authorList>
    </citation>
    <scope>NUCLEOTIDE SEQUENCE</scope>
    <source>
        <strain evidence="9">KKN 215</strain>
    </source>
</reference>
<sequence>MQVLSRCHGTTHTIAGDVCWGKRAFHATPSNAHLPLISMVVGMLKTATAMDMARTVVRVTFTFIPFVFFGNLKWRRHLAVAEATGESDAARKSFVLRRIRHGTMLLHVLFFTPAILFWLTLLASVERTPLTGRWRLILLSPEEEEEISLQLAGPGWYRAVGDILSKDGSTSIIPPSDWRLQWVDDTLRRLESAIPTLQREQELGSRWLECGPDDIPFPPPAEYPLRPRPRASEYIRRFAEVSASRTPHRSPHGIPGPPYSLLVVDKPEASNAFSYGFGPDGGGGIVVYSGFLDDVLSKGGVAPGDMDLSQTAQPQTQPTSWWSALFGGIFPTSPTIVSAPPHPIPTEEQTSELAILLAHELAHLILSHHLETLSSTSVVFPGVVSILTDVLRAVLFPVTMMFGPFLNDAVAGMGKTASTDFQEMAEYCTSHHQETEADVVSARLLAHAGFDPRHALRFWENRGETESTAECTPSTAKAKTQGDFQMRWMGSAHPLNEVRVSKLREEFERWETERQKARKKLQLEAATASR</sequence>
<evidence type="ECO:0000256" key="5">
    <source>
        <dbReference type="ARBA" id="ARBA00022833"/>
    </source>
</evidence>
<dbReference type="GO" id="GO:0006515">
    <property type="term" value="P:protein quality control for misfolded or incompletely synthesized proteins"/>
    <property type="evidence" value="ECO:0007669"/>
    <property type="project" value="TreeGrafter"/>
</dbReference>
<comment type="cofactor">
    <cofactor evidence="1">
        <name>Zn(2+)</name>
        <dbReference type="ChEBI" id="CHEBI:29105"/>
    </cofactor>
</comment>
<dbReference type="GO" id="GO:0005743">
    <property type="term" value="C:mitochondrial inner membrane"/>
    <property type="evidence" value="ECO:0007669"/>
    <property type="project" value="TreeGrafter"/>
</dbReference>
<dbReference type="OrthoDB" id="7464992at2759"/>
<dbReference type="GO" id="GO:0034982">
    <property type="term" value="P:mitochondrial protein processing"/>
    <property type="evidence" value="ECO:0007669"/>
    <property type="project" value="TreeGrafter"/>
</dbReference>
<evidence type="ECO:0000313" key="10">
    <source>
        <dbReference type="Proteomes" id="UP000813824"/>
    </source>
</evidence>
<keyword evidence="7" id="KW-0472">Membrane</keyword>
<keyword evidence="3" id="KW-0479">Metal-binding</keyword>
<gene>
    <name evidence="9" type="ORF">BXZ70DRAFT_192706</name>
</gene>
<organism evidence="9 10">
    <name type="scientific">Cristinia sonorae</name>
    <dbReference type="NCBI Taxonomy" id="1940300"/>
    <lineage>
        <taxon>Eukaryota</taxon>
        <taxon>Fungi</taxon>
        <taxon>Dikarya</taxon>
        <taxon>Basidiomycota</taxon>
        <taxon>Agaricomycotina</taxon>
        <taxon>Agaricomycetes</taxon>
        <taxon>Agaricomycetidae</taxon>
        <taxon>Agaricales</taxon>
        <taxon>Pleurotineae</taxon>
        <taxon>Stephanosporaceae</taxon>
        <taxon>Cristinia</taxon>
    </lineage>
</organism>
<accession>A0A8K0XP60</accession>
<dbReference type="PANTHER" id="PTHR22726:SF18">
    <property type="entry name" value="PEPTIDASE M48 DOMAIN-CONTAINING PROTEIN"/>
    <property type="match status" value="1"/>
</dbReference>
<dbReference type="Proteomes" id="UP000813824">
    <property type="component" value="Unassembled WGS sequence"/>
</dbReference>
<dbReference type="EMBL" id="JAEVFJ010000017">
    <property type="protein sequence ID" value="KAH8099924.1"/>
    <property type="molecule type" value="Genomic_DNA"/>
</dbReference>
<evidence type="ECO:0000256" key="7">
    <source>
        <dbReference type="SAM" id="Phobius"/>
    </source>
</evidence>
<keyword evidence="6" id="KW-0482">Metalloprotease</keyword>
<dbReference type="InterPro" id="IPR051156">
    <property type="entry name" value="Mito/Outer_Membr_Metalloprot"/>
</dbReference>
<comment type="caution">
    <text evidence="9">The sequence shown here is derived from an EMBL/GenBank/DDBJ whole genome shotgun (WGS) entry which is preliminary data.</text>
</comment>
<dbReference type="AlphaFoldDB" id="A0A8K0XP60"/>
<evidence type="ECO:0000256" key="2">
    <source>
        <dbReference type="ARBA" id="ARBA00022670"/>
    </source>
</evidence>
<evidence type="ECO:0000313" key="9">
    <source>
        <dbReference type="EMBL" id="KAH8099924.1"/>
    </source>
</evidence>
<keyword evidence="7" id="KW-1133">Transmembrane helix</keyword>
<dbReference type="InterPro" id="IPR001915">
    <property type="entry name" value="Peptidase_M48"/>
</dbReference>
<dbReference type="Pfam" id="PF01435">
    <property type="entry name" value="Peptidase_M48"/>
    <property type="match status" value="1"/>
</dbReference>
<protein>
    <recommendedName>
        <fullName evidence="8">Peptidase M48 domain-containing protein</fullName>
    </recommendedName>
</protein>
<feature type="transmembrane region" description="Helical" evidence="7">
    <location>
        <begin position="104"/>
        <end position="125"/>
    </location>
</feature>
<keyword evidence="7" id="KW-0812">Transmembrane</keyword>
<name>A0A8K0XP60_9AGAR</name>
<dbReference type="GO" id="GO:0004222">
    <property type="term" value="F:metalloendopeptidase activity"/>
    <property type="evidence" value="ECO:0007669"/>
    <property type="project" value="InterPro"/>
</dbReference>
<keyword evidence="4" id="KW-0378">Hydrolase</keyword>